<evidence type="ECO:0000313" key="2">
    <source>
        <dbReference type="Proteomes" id="UP000076722"/>
    </source>
</evidence>
<reference evidence="1 2" key="1">
    <citation type="journal article" date="2016" name="Mol. Biol. Evol.">
        <title>Comparative Genomics of Early-Diverging Mushroom-Forming Fungi Provides Insights into the Origins of Lignocellulose Decay Capabilities.</title>
        <authorList>
            <person name="Nagy L.G."/>
            <person name="Riley R."/>
            <person name="Tritt A."/>
            <person name="Adam C."/>
            <person name="Daum C."/>
            <person name="Floudas D."/>
            <person name="Sun H."/>
            <person name="Yadav J.S."/>
            <person name="Pangilinan J."/>
            <person name="Larsson K.H."/>
            <person name="Matsuura K."/>
            <person name="Barry K."/>
            <person name="Labutti K."/>
            <person name="Kuo R."/>
            <person name="Ohm R.A."/>
            <person name="Bhattacharya S.S."/>
            <person name="Shirouzu T."/>
            <person name="Yoshinaga Y."/>
            <person name="Martin F.M."/>
            <person name="Grigoriev I.V."/>
            <person name="Hibbett D.S."/>
        </authorList>
    </citation>
    <scope>NUCLEOTIDE SEQUENCE [LARGE SCALE GENOMIC DNA]</scope>
    <source>
        <strain evidence="1 2">HHB9708</strain>
    </source>
</reference>
<organism evidence="1 2">
    <name type="scientific">Sistotremastrum niveocremeum HHB9708</name>
    <dbReference type="NCBI Taxonomy" id="1314777"/>
    <lineage>
        <taxon>Eukaryota</taxon>
        <taxon>Fungi</taxon>
        <taxon>Dikarya</taxon>
        <taxon>Basidiomycota</taxon>
        <taxon>Agaricomycotina</taxon>
        <taxon>Agaricomycetes</taxon>
        <taxon>Sistotremastrales</taxon>
        <taxon>Sistotremastraceae</taxon>
        <taxon>Sertulicium</taxon>
        <taxon>Sertulicium niveocremeum</taxon>
    </lineage>
</organism>
<protein>
    <submittedName>
        <fullName evidence="1">Uncharacterized protein</fullName>
    </submittedName>
</protein>
<proteinExistence type="predicted"/>
<evidence type="ECO:0000313" key="1">
    <source>
        <dbReference type="EMBL" id="KZS87237.1"/>
    </source>
</evidence>
<name>A0A164N0J5_9AGAM</name>
<keyword evidence="2" id="KW-1185">Reference proteome</keyword>
<dbReference type="OrthoDB" id="3219467at2759"/>
<sequence length="526" mass="59441">MTTPSAHPFTWDSGPTGFSLKVKGKDRTDYFTIQTYGAGPEIYIPLGTKVEFVRMLATDLIQRVSEDTRDALLQRDIDNKFADCDFWTKAGVKFNKSTALLSGESDSRRFKQSEFKFIFQPQLVEGNSGSKLRNLSNRWKEVYEEAHTYNKRAFSTLSYNPEGRFFTIPEKSRPFLLYLVSHVMWLDTPLLESYCKSITDETTTPDCKFEVIDHAKAVSLGLITISTHPMGFFSTLVTTTNLDKLIELQVANTQGSWIRRVPSLDEVKTFNNTLMKSEENASDALLRGKPVMRKDRFKISQIQGSRSTHNRIPVNESIAKADRVGTDAIMGASANGWAKDILTWPLLPRKPGSASDRSVAEWLHRCAHRFGDPAADYYSNLMFGSWECNTQMIRAESVLSTLGSSKGKIHSLKLITEVKDVKSVEMLDKGGAKVKVDIPWYNTTGDVDKYFAWIAPSLQYTIQVQTTDGRYFAYTTDFFPFHRYFTLQYERKVDKKVMALFLSTITALPGPSTSAGPPPKKKKKSP</sequence>
<gene>
    <name evidence="1" type="ORF">SISNIDRAFT_498522</name>
</gene>
<dbReference type="AlphaFoldDB" id="A0A164N0J5"/>
<dbReference type="Proteomes" id="UP000076722">
    <property type="component" value="Unassembled WGS sequence"/>
</dbReference>
<accession>A0A164N0J5</accession>
<dbReference type="EMBL" id="KV419453">
    <property type="protein sequence ID" value="KZS87237.1"/>
    <property type="molecule type" value="Genomic_DNA"/>
</dbReference>